<organism evidence="1">
    <name type="scientific">marine sediment metagenome</name>
    <dbReference type="NCBI Taxonomy" id="412755"/>
    <lineage>
        <taxon>unclassified sequences</taxon>
        <taxon>metagenomes</taxon>
        <taxon>ecological metagenomes</taxon>
    </lineage>
</organism>
<accession>A0A0F9RZ67</accession>
<name>A0A0F9RZ67_9ZZZZ</name>
<sequence length="146" mass="16353">MHPQHIARRHITTVPTAALGTHVSGLKRAPYPRRLNCGNVNLRNTRVSLTSHLGSFWHEAVPTPSTNVRRLRCPRASQCWPHLALSQPFRPAHLSKKNMLWLHPSQSRLSQYTQVSTSKTCRGQAHLPAPTQPQPRVALVVRGVSC</sequence>
<dbReference type="AlphaFoldDB" id="A0A0F9RZ67"/>
<comment type="caution">
    <text evidence="1">The sequence shown here is derived from an EMBL/GenBank/DDBJ whole genome shotgun (WGS) entry which is preliminary data.</text>
</comment>
<reference evidence="1" key="1">
    <citation type="journal article" date="2015" name="Nature">
        <title>Complex archaea that bridge the gap between prokaryotes and eukaryotes.</title>
        <authorList>
            <person name="Spang A."/>
            <person name="Saw J.H."/>
            <person name="Jorgensen S.L."/>
            <person name="Zaremba-Niedzwiedzka K."/>
            <person name="Martijn J."/>
            <person name="Lind A.E."/>
            <person name="van Eijk R."/>
            <person name="Schleper C."/>
            <person name="Guy L."/>
            <person name="Ettema T.J."/>
        </authorList>
    </citation>
    <scope>NUCLEOTIDE SEQUENCE</scope>
</reference>
<evidence type="ECO:0000313" key="1">
    <source>
        <dbReference type="EMBL" id="KKN55232.1"/>
    </source>
</evidence>
<gene>
    <name evidence="1" type="ORF">LCGC14_0584270</name>
</gene>
<proteinExistence type="predicted"/>
<dbReference type="EMBL" id="LAZR01000894">
    <property type="protein sequence ID" value="KKN55232.1"/>
    <property type="molecule type" value="Genomic_DNA"/>
</dbReference>
<protein>
    <submittedName>
        <fullName evidence="1">Uncharacterized protein</fullName>
    </submittedName>
</protein>